<accession>A0A137NXM4</accession>
<keyword evidence="1" id="KW-0175">Coiled coil</keyword>
<dbReference type="Proteomes" id="UP000070444">
    <property type="component" value="Unassembled WGS sequence"/>
</dbReference>
<sequence>MDGTLDKISYILEIISHGADPPDHMFEGIPAELVQAIRGVQNTMDSYAPGIPQASAQNDTELLKLAKEKSDLETHIQNLQEMNQSIQQESIAQLLQIKEEHKAQLKTIKEDKEALESKLNSLQSGDSQELSKLKEELDSFRVSNENLQEQLTKSHESLDEVKELESKLKALELKDTQLKDQLAKESEIHSNKLKEVESKSEEAQKLNEELKSKLKELEDSNININLFNFQFY</sequence>
<organism evidence="2 3">
    <name type="scientific">Conidiobolus coronatus (strain ATCC 28846 / CBS 209.66 / NRRL 28638)</name>
    <name type="common">Delacroixia coronata</name>
    <dbReference type="NCBI Taxonomy" id="796925"/>
    <lineage>
        <taxon>Eukaryota</taxon>
        <taxon>Fungi</taxon>
        <taxon>Fungi incertae sedis</taxon>
        <taxon>Zoopagomycota</taxon>
        <taxon>Entomophthoromycotina</taxon>
        <taxon>Entomophthoromycetes</taxon>
        <taxon>Entomophthorales</taxon>
        <taxon>Ancylistaceae</taxon>
        <taxon>Conidiobolus</taxon>
    </lineage>
</organism>
<dbReference type="AlphaFoldDB" id="A0A137NXM4"/>
<name>A0A137NXM4_CONC2</name>
<evidence type="ECO:0000256" key="1">
    <source>
        <dbReference type="SAM" id="Coils"/>
    </source>
</evidence>
<feature type="coiled-coil region" evidence="1">
    <location>
        <begin position="62"/>
        <end position="223"/>
    </location>
</feature>
<proteinExistence type="predicted"/>
<keyword evidence="3" id="KW-1185">Reference proteome</keyword>
<evidence type="ECO:0000313" key="2">
    <source>
        <dbReference type="EMBL" id="KXN67546.1"/>
    </source>
</evidence>
<gene>
    <name evidence="2" type="ORF">CONCODRAFT_72896</name>
</gene>
<reference evidence="2 3" key="1">
    <citation type="journal article" date="2015" name="Genome Biol. Evol.">
        <title>Phylogenomic analyses indicate that early fungi evolved digesting cell walls of algal ancestors of land plants.</title>
        <authorList>
            <person name="Chang Y."/>
            <person name="Wang S."/>
            <person name="Sekimoto S."/>
            <person name="Aerts A.L."/>
            <person name="Choi C."/>
            <person name="Clum A."/>
            <person name="LaButti K.M."/>
            <person name="Lindquist E.A."/>
            <person name="Yee Ngan C."/>
            <person name="Ohm R.A."/>
            <person name="Salamov A.A."/>
            <person name="Grigoriev I.V."/>
            <person name="Spatafora J.W."/>
            <person name="Berbee M.L."/>
        </authorList>
    </citation>
    <scope>NUCLEOTIDE SEQUENCE [LARGE SCALE GENOMIC DNA]</scope>
    <source>
        <strain evidence="2 3">NRRL 28638</strain>
    </source>
</reference>
<dbReference type="EMBL" id="KQ964629">
    <property type="protein sequence ID" value="KXN67546.1"/>
    <property type="molecule type" value="Genomic_DNA"/>
</dbReference>
<protein>
    <submittedName>
        <fullName evidence="2">Uncharacterized protein</fullName>
    </submittedName>
</protein>
<evidence type="ECO:0000313" key="3">
    <source>
        <dbReference type="Proteomes" id="UP000070444"/>
    </source>
</evidence>